<protein>
    <recommendedName>
        <fullName evidence="4">long-chain-fatty-acyl-CoA reductase</fullName>
        <ecNumber evidence="4">1.2.1.50</ecNumber>
    </recommendedName>
</protein>
<accession>A0ABT2EKL7</accession>
<dbReference type="Gene3D" id="3.40.309.10">
    <property type="entry name" value="Aldehyde Dehydrogenase, Chain A, domain 2"/>
    <property type="match status" value="1"/>
</dbReference>
<keyword evidence="5" id="KW-0521">NADP</keyword>
<dbReference type="Pfam" id="PF11848">
    <property type="entry name" value="DUF3368"/>
    <property type="match status" value="1"/>
</dbReference>
<evidence type="ECO:0000256" key="7">
    <source>
        <dbReference type="ARBA" id="ARBA00023223"/>
    </source>
</evidence>
<evidence type="ECO:0000256" key="2">
    <source>
        <dbReference type="ARBA" id="ARBA00004908"/>
    </source>
</evidence>
<evidence type="ECO:0000256" key="3">
    <source>
        <dbReference type="ARBA" id="ARBA00010915"/>
    </source>
</evidence>
<dbReference type="InterPro" id="IPR016162">
    <property type="entry name" value="Ald_DH_N"/>
</dbReference>
<comment type="caution">
    <text evidence="9">The sequence shown here is derived from an EMBL/GenBank/DDBJ whole genome shotgun (WGS) entry which is preliminary data.</text>
</comment>
<organism evidence="9 10">
    <name type="scientific">Candidatus Fervidibacter sacchari</name>
    <dbReference type="NCBI Taxonomy" id="1448929"/>
    <lineage>
        <taxon>Bacteria</taxon>
        <taxon>Candidatus Fervidibacterota</taxon>
        <taxon>Candidatus Fervidibacter</taxon>
    </lineage>
</organism>
<dbReference type="Gene3D" id="3.40.605.10">
    <property type="entry name" value="Aldehyde Dehydrogenase, Chain A, domain 1"/>
    <property type="match status" value="1"/>
</dbReference>
<dbReference type="EMBL" id="JANUCP010000002">
    <property type="protein sequence ID" value="MCS3918498.1"/>
    <property type="molecule type" value="Genomic_DNA"/>
</dbReference>
<evidence type="ECO:0000256" key="8">
    <source>
        <dbReference type="ARBA" id="ARBA00049412"/>
    </source>
</evidence>
<dbReference type="SUPFAM" id="SSF53720">
    <property type="entry name" value="ALDH-like"/>
    <property type="match status" value="1"/>
</dbReference>
<evidence type="ECO:0000313" key="9">
    <source>
        <dbReference type="EMBL" id="MCS3918498.1"/>
    </source>
</evidence>
<comment type="similarity">
    <text evidence="3">Belongs to the LuxC family.</text>
</comment>
<evidence type="ECO:0000256" key="1">
    <source>
        <dbReference type="ARBA" id="ARBA00003277"/>
    </source>
</evidence>
<evidence type="ECO:0000313" key="10">
    <source>
        <dbReference type="Proteomes" id="UP001204798"/>
    </source>
</evidence>
<dbReference type="EC" id="1.2.1.50" evidence="4"/>
<keyword evidence="10" id="KW-1185">Reference proteome</keyword>
<evidence type="ECO:0000256" key="5">
    <source>
        <dbReference type="ARBA" id="ARBA00022857"/>
    </source>
</evidence>
<evidence type="ECO:0000256" key="4">
    <source>
        <dbReference type="ARBA" id="ARBA00013020"/>
    </source>
</evidence>
<proteinExistence type="inferred from homology"/>
<reference evidence="9 10" key="1">
    <citation type="submission" date="2022-08" db="EMBL/GenBank/DDBJ databases">
        <title>Bacterial and archaeal communities from various locations to study Microbial Dark Matter (Phase II).</title>
        <authorList>
            <person name="Stepanauskas R."/>
        </authorList>
    </citation>
    <scope>NUCLEOTIDE SEQUENCE [LARGE SCALE GENOMIC DNA]</scope>
    <source>
        <strain evidence="9 10">PD1</strain>
    </source>
</reference>
<name>A0ABT2EKL7_9BACT</name>
<dbReference type="InterPro" id="IPR021799">
    <property type="entry name" value="PIN-like_prokaryotic"/>
</dbReference>
<sequence>MNVPCIGTVGVLLEAKAKGLVTAVKPILDALRVFGFYLSDELYKRVLEDVGEANLKRWQECFQLQGQTIFQNWRARQMLRAWFAPIPLPAGEEQGCILLPKVSVEDLQAIVKVLRKSASSLKGMAVAEIARKLELVACQWQRYDLTERKNALELLPQTSPFSEPVCRQAIDALMEPITTQRLLGLLDELLGSHKALDDFVDRPSGVKQRAFGADLAFLVLAGNIVGVGIWDIVFCLLCKTPVLVKPSSDEPILPTLFAQTIEKFAPELSQAVAVVPFPSEQEDLLSVVLKECDAVIVYGTDETVEAVKRKTPAKVRFVERGHRFSVAIVDADFADERTAELLALDVARFDQRGCLSPQVCFVMGHGAKDTGQGFGEKVARALERLGKELPTNLREGEKASLVQFRLTCEMLGAEVLTAEDGTWVVAIWDDGNLTAWQKVSCAARVVHIVAAKSLDEIFETLKPFGKFLQGVAVAMNERQAEKVAEVFGQLGATRICPVGQLQVPPIEWSQDGKHLISELVRWCDFEPIVLPPKESGWVEIFHGDADQAVAVRFELEQKGIPVSLESDVDPSNPTVPVHRLRVPAQFLDEATQAISSLESQ</sequence>
<dbReference type="Pfam" id="PF05893">
    <property type="entry name" value="LuxC"/>
    <property type="match status" value="1"/>
</dbReference>
<gene>
    <name evidence="9" type="ORF">M2350_000898</name>
</gene>
<comment type="pathway">
    <text evidence="2">Lipid metabolism; fatty acid reduction for biolumincescence.</text>
</comment>
<keyword evidence="7" id="KW-0455">Luminescence</keyword>
<dbReference type="InterPro" id="IPR008670">
    <property type="entry name" value="CoA_reduct_LuxC"/>
</dbReference>
<dbReference type="Proteomes" id="UP001204798">
    <property type="component" value="Unassembled WGS sequence"/>
</dbReference>
<keyword evidence="6" id="KW-0560">Oxidoreductase</keyword>
<evidence type="ECO:0000256" key="6">
    <source>
        <dbReference type="ARBA" id="ARBA00023002"/>
    </source>
</evidence>
<dbReference type="InterPro" id="IPR016163">
    <property type="entry name" value="Ald_DH_C"/>
</dbReference>
<dbReference type="InterPro" id="IPR016161">
    <property type="entry name" value="Ald_DH/histidinol_DH"/>
</dbReference>
<comment type="function">
    <text evidence="1">LuxC is the fatty acid reductase enzyme responsible for synthesis of the aldehyde substrate for the luminescent reaction catalyzed by luciferase.</text>
</comment>
<comment type="catalytic activity">
    <reaction evidence="8">
        <text>a long-chain fatty aldehyde + NADP(+) + CoA = a long-chain fatty acyl-CoA + NADPH + H(+)</text>
        <dbReference type="Rhea" id="RHEA:15437"/>
        <dbReference type="ChEBI" id="CHEBI:15378"/>
        <dbReference type="ChEBI" id="CHEBI:17176"/>
        <dbReference type="ChEBI" id="CHEBI:57287"/>
        <dbReference type="ChEBI" id="CHEBI:57783"/>
        <dbReference type="ChEBI" id="CHEBI:58349"/>
        <dbReference type="ChEBI" id="CHEBI:83139"/>
        <dbReference type="EC" id="1.2.1.50"/>
    </reaction>
</comment>